<dbReference type="OMA" id="TFAADMG"/>
<dbReference type="KEGG" id="acan:ACA1_176180"/>
<gene>
    <name evidence="11" type="ORF">ACA1_176180</name>
</gene>
<evidence type="ECO:0000256" key="9">
    <source>
        <dbReference type="SAM" id="Phobius"/>
    </source>
</evidence>
<accession>L8HIA4</accession>
<dbReference type="RefSeq" id="XP_004356840.1">
    <property type="nucleotide sequence ID" value="XM_004356787.1"/>
</dbReference>
<feature type="transmembrane region" description="Helical" evidence="9">
    <location>
        <begin position="160"/>
        <end position="182"/>
    </location>
</feature>
<keyword evidence="4 9" id="KW-0812">Transmembrane</keyword>
<reference evidence="11 12" key="1">
    <citation type="journal article" date="2013" name="Genome Biol.">
        <title>Genome of Acanthamoeba castellanii highlights extensive lateral gene transfer and early evolution of tyrosine kinase signaling.</title>
        <authorList>
            <person name="Clarke M."/>
            <person name="Lohan A.J."/>
            <person name="Liu B."/>
            <person name="Lagkouvardos I."/>
            <person name="Roy S."/>
            <person name="Zafar N."/>
            <person name="Bertelli C."/>
            <person name="Schilde C."/>
            <person name="Kianianmomeni A."/>
            <person name="Burglin T.R."/>
            <person name="Frech C."/>
            <person name="Turcotte B."/>
            <person name="Kopec K.O."/>
            <person name="Synnott J.M."/>
            <person name="Choo C."/>
            <person name="Paponov I."/>
            <person name="Finkler A."/>
            <person name="Soon Heng Tan C."/>
            <person name="Hutchins A.P."/>
            <person name="Weinmeier T."/>
            <person name="Rattei T."/>
            <person name="Chu J.S."/>
            <person name="Gimenez G."/>
            <person name="Irimia M."/>
            <person name="Rigden D.J."/>
            <person name="Fitzpatrick D.A."/>
            <person name="Lorenzo-Morales J."/>
            <person name="Bateman A."/>
            <person name="Chiu C.H."/>
            <person name="Tang P."/>
            <person name="Hegemann P."/>
            <person name="Fromm H."/>
            <person name="Raoult D."/>
            <person name="Greub G."/>
            <person name="Miranda-Saavedra D."/>
            <person name="Chen N."/>
            <person name="Nash P."/>
            <person name="Ginger M.L."/>
            <person name="Horn M."/>
            <person name="Schaap P."/>
            <person name="Caler L."/>
            <person name="Loftus B."/>
        </authorList>
    </citation>
    <scope>NUCLEOTIDE SEQUENCE [LARGE SCALE GENOMIC DNA]</scope>
    <source>
        <strain evidence="11 12">Neff</strain>
    </source>
</reference>
<proteinExistence type="inferred from homology"/>
<dbReference type="InterPro" id="IPR020846">
    <property type="entry name" value="MFS_dom"/>
</dbReference>
<dbReference type="GeneID" id="14925975"/>
<feature type="transmembrane region" description="Helical" evidence="9">
    <location>
        <begin position="126"/>
        <end position="148"/>
    </location>
</feature>
<evidence type="ECO:0000256" key="3">
    <source>
        <dbReference type="ARBA" id="ARBA00022448"/>
    </source>
</evidence>
<dbReference type="OrthoDB" id="6612291at2759"/>
<dbReference type="InterPro" id="IPR003663">
    <property type="entry name" value="Sugar/inositol_transpt"/>
</dbReference>
<dbReference type="Proteomes" id="UP000011083">
    <property type="component" value="Unassembled WGS sequence"/>
</dbReference>
<dbReference type="FunFam" id="1.20.1250.20:FF:000134">
    <property type="entry name" value="MFS sugar transporter protein"/>
    <property type="match status" value="1"/>
</dbReference>
<evidence type="ECO:0000256" key="6">
    <source>
        <dbReference type="ARBA" id="ARBA00023136"/>
    </source>
</evidence>
<organism evidence="11 12">
    <name type="scientific">Acanthamoeba castellanii (strain ATCC 30010 / Neff)</name>
    <dbReference type="NCBI Taxonomy" id="1257118"/>
    <lineage>
        <taxon>Eukaryota</taxon>
        <taxon>Amoebozoa</taxon>
        <taxon>Discosea</taxon>
        <taxon>Longamoebia</taxon>
        <taxon>Centramoebida</taxon>
        <taxon>Acanthamoebidae</taxon>
        <taxon>Acanthamoeba</taxon>
    </lineage>
</organism>
<dbReference type="PANTHER" id="PTHR48022">
    <property type="entry name" value="PLASTIDIC GLUCOSE TRANSPORTER 4"/>
    <property type="match status" value="1"/>
</dbReference>
<keyword evidence="3 7" id="KW-0813">Transport</keyword>
<keyword evidence="5 9" id="KW-1133">Transmembrane helix</keyword>
<dbReference type="PROSITE" id="PS50850">
    <property type="entry name" value="MFS"/>
    <property type="match status" value="1"/>
</dbReference>
<dbReference type="SUPFAM" id="SSF103473">
    <property type="entry name" value="MFS general substrate transporter"/>
    <property type="match status" value="1"/>
</dbReference>
<feature type="transmembrane region" description="Helical" evidence="9">
    <location>
        <begin position="448"/>
        <end position="468"/>
    </location>
</feature>
<dbReference type="VEuPathDB" id="AmoebaDB:ACA1_176180"/>
<feature type="transmembrane region" description="Helical" evidence="9">
    <location>
        <begin position="284"/>
        <end position="305"/>
    </location>
</feature>
<dbReference type="SMR" id="L8HIA4"/>
<dbReference type="InterPro" id="IPR036259">
    <property type="entry name" value="MFS_trans_sf"/>
</dbReference>
<dbReference type="NCBIfam" id="TIGR00879">
    <property type="entry name" value="SP"/>
    <property type="match status" value="1"/>
</dbReference>
<dbReference type="PANTHER" id="PTHR48022:SF2">
    <property type="entry name" value="PLASTIDIC GLUCOSE TRANSPORTER 4"/>
    <property type="match status" value="1"/>
</dbReference>
<evidence type="ECO:0000256" key="2">
    <source>
        <dbReference type="ARBA" id="ARBA00010992"/>
    </source>
</evidence>
<evidence type="ECO:0000256" key="8">
    <source>
        <dbReference type="SAM" id="MobiDB-lite"/>
    </source>
</evidence>
<feature type="transmembrane region" description="Helical" evidence="9">
    <location>
        <begin position="194"/>
        <end position="217"/>
    </location>
</feature>
<protein>
    <submittedName>
        <fullName evidence="11">Transporter, major facilitator superfamily superfamily protein</fullName>
    </submittedName>
</protein>
<dbReference type="Gene3D" id="1.20.1250.20">
    <property type="entry name" value="MFS general substrate transporter like domains"/>
    <property type="match status" value="1"/>
</dbReference>
<feature type="transmembrane region" description="Helical" evidence="9">
    <location>
        <begin position="383"/>
        <end position="407"/>
    </location>
</feature>
<keyword evidence="6 9" id="KW-0472">Membrane</keyword>
<evidence type="ECO:0000259" key="10">
    <source>
        <dbReference type="PROSITE" id="PS50850"/>
    </source>
</evidence>
<dbReference type="AlphaFoldDB" id="L8HIA4"/>
<dbReference type="Pfam" id="PF00083">
    <property type="entry name" value="Sugar_tr"/>
    <property type="match status" value="1"/>
</dbReference>
<dbReference type="GO" id="GO:0016020">
    <property type="term" value="C:membrane"/>
    <property type="evidence" value="ECO:0007669"/>
    <property type="project" value="UniProtKB-SubCell"/>
</dbReference>
<evidence type="ECO:0000256" key="1">
    <source>
        <dbReference type="ARBA" id="ARBA00004141"/>
    </source>
</evidence>
<dbReference type="GO" id="GO:0005351">
    <property type="term" value="F:carbohydrate:proton symporter activity"/>
    <property type="evidence" value="ECO:0007669"/>
    <property type="project" value="TreeGrafter"/>
</dbReference>
<feature type="domain" description="Major facilitator superfamily (MFS) profile" evidence="10">
    <location>
        <begin position="18"/>
        <end position="473"/>
    </location>
</feature>
<evidence type="ECO:0000313" key="12">
    <source>
        <dbReference type="Proteomes" id="UP000011083"/>
    </source>
</evidence>
<comment type="similarity">
    <text evidence="2 7">Belongs to the major facilitator superfamily. Sugar transporter (TC 2.A.1.1) family.</text>
</comment>
<name>L8HIA4_ACACF</name>
<dbReference type="InterPro" id="IPR005828">
    <property type="entry name" value="MFS_sugar_transport-like"/>
</dbReference>
<dbReference type="InterPro" id="IPR005829">
    <property type="entry name" value="Sugar_transporter_CS"/>
</dbReference>
<feature type="transmembrane region" description="Helical" evidence="9">
    <location>
        <begin position="100"/>
        <end position="120"/>
    </location>
</feature>
<sequence>MANKKLERFYGFFYGWLVAFTAAMGGFLFGYEIGIINQVFTMHPFKTTFDIETYDPNTDTYTKTGDADDITGWVTFTFLIGAAVGALVVYYPCNMLGRKWTIMLGGVAFMVGVAMETVAGNIATLYLGRVVAGVGVGFMSCCVPLYIAETAKTSIRGRLIAVYQFMITIGIFVATCVNSLIIKFYGDSAGDSEWRLAFGLQFVPCALMLASLLALPFSPRWLAYVGRDKEALAVVSKLRGKPDTSEAVLAEYEEIITAVDEEKAIGEGSWLELFIDPAVRYRTFLAISLQFLQQWTGINIILYFGSDLYAALGFSEDMANIGFPLINSAVNMLATLPGMWLIEVIGRKLLMTVGGVGMAISLALVCVFGEVGSSQDTLDRLGIGAITFILVFTIFFAATWGPVVWVYQSEIFPLRHRAKGNSAGTVSNWTWNAVISKVAPLILADINYYTYLIFAGACLFMAIFALILCPETKGLTLEQVEAVFGQSPAAGRANKSSAAAEVELGELAGESALSAPPSQREETDTSAEQ</sequence>
<dbReference type="PROSITE" id="PS00217">
    <property type="entry name" value="SUGAR_TRANSPORT_2"/>
    <property type="match status" value="1"/>
</dbReference>
<feature type="region of interest" description="Disordered" evidence="8">
    <location>
        <begin position="508"/>
        <end position="529"/>
    </location>
</feature>
<dbReference type="InterPro" id="IPR050360">
    <property type="entry name" value="MFS_Sugar_Transporters"/>
</dbReference>
<keyword evidence="12" id="KW-1185">Reference proteome</keyword>
<comment type="subcellular location">
    <subcellularLocation>
        <location evidence="1">Membrane</location>
        <topology evidence="1">Multi-pass membrane protein</topology>
    </subcellularLocation>
</comment>
<dbReference type="PRINTS" id="PR00171">
    <property type="entry name" value="SUGRTRNSPORT"/>
</dbReference>
<feature type="transmembrane region" description="Helical" evidence="9">
    <location>
        <begin position="325"/>
        <end position="342"/>
    </location>
</feature>
<evidence type="ECO:0000256" key="4">
    <source>
        <dbReference type="ARBA" id="ARBA00022692"/>
    </source>
</evidence>
<evidence type="ECO:0000256" key="5">
    <source>
        <dbReference type="ARBA" id="ARBA00022989"/>
    </source>
</evidence>
<dbReference type="EMBL" id="KB007811">
    <property type="protein sequence ID" value="ELR24940.1"/>
    <property type="molecule type" value="Genomic_DNA"/>
</dbReference>
<evidence type="ECO:0000313" key="11">
    <source>
        <dbReference type="EMBL" id="ELR24940.1"/>
    </source>
</evidence>
<feature type="transmembrane region" description="Helical" evidence="9">
    <location>
        <begin position="349"/>
        <end position="371"/>
    </location>
</feature>
<feature type="transmembrane region" description="Helical" evidence="9">
    <location>
        <begin position="12"/>
        <end position="36"/>
    </location>
</feature>
<feature type="transmembrane region" description="Helical" evidence="9">
    <location>
        <begin position="70"/>
        <end position="93"/>
    </location>
</feature>
<dbReference type="PROSITE" id="PS00216">
    <property type="entry name" value="SUGAR_TRANSPORT_1"/>
    <property type="match status" value="1"/>
</dbReference>
<evidence type="ECO:0000256" key="7">
    <source>
        <dbReference type="RuleBase" id="RU003346"/>
    </source>
</evidence>